<dbReference type="InterPro" id="IPR004466">
    <property type="entry name" value="RNase_M5"/>
</dbReference>
<dbReference type="PANTHER" id="PTHR39156">
    <property type="entry name" value="RIBONUCLEASE M5"/>
    <property type="match status" value="1"/>
</dbReference>
<dbReference type="CDD" id="cd01027">
    <property type="entry name" value="TOPRIM_RNase_M5_like"/>
    <property type="match status" value="1"/>
</dbReference>
<organism evidence="14 15">
    <name type="scientific">Gemella haemolysans</name>
    <dbReference type="NCBI Taxonomy" id="1379"/>
    <lineage>
        <taxon>Bacteria</taxon>
        <taxon>Bacillati</taxon>
        <taxon>Bacillota</taxon>
        <taxon>Bacilli</taxon>
        <taxon>Bacillales</taxon>
        <taxon>Gemellaceae</taxon>
        <taxon>Gemella</taxon>
    </lineage>
</organism>
<evidence type="ECO:0000256" key="6">
    <source>
        <dbReference type="ARBA" id="ARBA00022730"/>
    </source>
</evidence>
<evidence type="ECO:0000256" key="5">
    <source>
        <dbReference type="ARBA" id="ARBA00022723"/>
    </source>
</evidence>
<name>A0A134A673_9BACL</name>
<evidence type="ECO:0000256" key="2">
    <source>
        <dbReference type="ARBA" id="ARBA00022517"/>
    </source>
</evidence>
<dbReference type="PROSITE" id="PS50880">
    <property type="entry name" value="TOPRIM"/>
    <property type="match status" value="1"/>
</dbReference>
<keyword evidence="5" id="KW-0479">Metal-binding</keyword>
<dbReference type="GO" id="GO:0006364">
    <property type="term" value="P:rRNA processing"/>
    <property type="evidence" value="ECO:0007669"/>
    <property type="project" value="UniProtKB-UniRule"/>
</dbReference>
<evidence type="ECO:0000256" key="8">
    <source>
        <dbReference type="ARBA" id="ARBA00022801"/>
    </source>
</evidence>
<dbReference type="HAMAP" id="MF_01469">
    <property type="entry name" value="RNase_M5"/>
    <property type="match status" value="1"/>
</dbReference>
<dbReference type="GO" id="GO:0019843">
    <property type="term" value="F:rRNA binding"/>
    <property type="evidence" value="ECO:0007669"/>
    <property type="project" value="UniProtKB-KW"/>
</dbReference>
<comment type="caution">
    <text evidence="14">The sequence shown here is derived from an EMBL/GenBank/DDBJ whole genome shotgun (WGS) entry which is preliminary data.</text>
</comment>
<dbReference type="AlphaFoldDB" id="A0A134A673"/>
<keyword evidence="10 11" id="KW-0694">RNA-binding</keyword>
<comment type="catalytic activity">
    <reaction evidence="11">
        <text>Endonucleolytic cleavage of RNA, removing 21 and 42 nucleotides, respectively, from the 5'- and 3'-termini of a 5S-rRNA precursor.</text>
        <dbReference type="EC" id="3.1.26.8"/>
    </reaction>
</comment>
<comment type="function">
    <text evidence="11">Required for correct processing of both the 5' and 3' ends of 5S rRNA precursor. Cleaves both sides of a double-stranded region yielding mature 5S rRNA in one step.</text>
</comment>
<dbReference type="EMBL" id="LSDC01000017">
    <property type="protein sequence ID" value="KXB63206.1"/>
    <property type="molecule type" value="Genomic_DNA"/>
</dbReference>
<sequence length="191" mass="21548">MNLLKENKMKIKEIIVVEGRDDTNRVKEAIDCDTFETNGSALTKKKIERLIFLEKTRGLIVLTDPDYAGKRIRSIIEKNIPTAKHAYISNKKAVDSKGKIGIEAASKEDIIAAIKNHYTPMDEVKNDISNEILIELGLVGGSTSKVLREELCERLNIGYTNAKQLLNKLNMYNISKERLLDEMTKISKGLK</sequence>
<evidence type="ECO:0000256" key="1">
    <source>
        <dbReference type="ARBA" id="ARBA00022490"/>
    </source>
</evidence>
<dbReference type="InterPro" id="IPR006171">
    <property type="entry name" value="TOPRIM_dom"/>
</dbReference>
<dbReference type="GO" id="GO:0043822">
    <property type="term" value="F:ribonuclease M5 activity"/>
    <property type="evidence" value="ECO:0007669"/>
    <property type="project" value="UniProtKB-UniRule"/>
</dbReference>
<evidence type="ECO:0000256" key="7">
    <source>
        <dbReference type="ARBA" id="ARBA00022759"/>
    </source>
</evidence>
<dbReference type="Gene3D" id="3.40.1360.10">
    <property type="match status" value="1"/>
</dbReference>
<dbReference type="SUPFAM" id="SSF110455">
    <property type="entry name" value="Toprim domain"/>
    <property type="match status" value="1"/>
</dbReference>
<evidence type="ECO:0000256" key="10">
    <source>
        <dbReference type="ARBA" id="ARBA00022884"/>
    </source>
</evidence>
<dbReference type="SMART" id="SM00493">
    <property type="entry name" value="TOPRIM"/>
    <property type="match status" value="1"/>
</dbReference>
<dbReference type="PANTHER" id="PTHR39156:SF1">
    <property type="entry name" value="RIBONUCLEASE M5"/>
    <property type="match status" value="1"/>
</dbReference>
<dbReference type="GO" id="GO:0005737">
    <property type="term" value="C:cytoplasm"/>
    <property type="evidence" value="ECO:0007669"/>
    <property type="project" value="UniProtKB-SubCell"/>
</dbReference>
<dbReference type="Pfam" id="PF13331">
    <property type="entry name" value="DUF4093"/>
    <property type="match status" value="1"/>
</dbReference>
<evidence type="ECO:0000256" key="9">
    <source>
        <dbReference type="ARBA" id="ARBA00022842"/>
    </source>
</evidence>
<keyword evidence="6 11" id="KW-0699">rRNA-binding</keyword>
<reference evidence="15" key="1">
    <citation type="submission" date="2016-01" db="EMBL/GenBank/DDBJ databases">
        <authorList>
            <person name="Mitreva M."/>
            <person name="Pepin K.H."/>
            <person name="Mihindukulasuriya K.A."/>
            <person name="Fulton R."/>
            <person name="Fronick C."/>
            <person name="O'Laughlin M."/>
            <person name="Miner T."/>
            <person name="Herter B."/>
            <person name="Rosa B.A."/>
            <person name="Cordes M."/>
            <person name="Tomlinson C."/>
            <person name="Wollam A."/>
            <person name="Palsikar V.B."/>
            <person name="Mardis E.R."/>
            <person name="Wilson R.K."/>
        </authorList>
    </citation>
    <scope>NUCLEOTIDE SEQUENCE [LARGE SCALE GENOMIC DNA]</scope>
    <source>
        <strain evidence="15">DNF01167</strain>
    </source>
</reference>
<comment type="similarity">
    <text evidence="11">Belongs to the ribonuclease M5 family.</text>
</comment>
<dbReference type="NCBIfam" id="TIGR00334">
    <property type="entry name" value="5S_RNA_mat_M5"/>
    <property type="match status" value="1"/>
</dbReference>
<dbReference type="GO" id="GO:0046872">
    <property type="term" value="F:metal ion binding"/>
    <property type="evidence" value="ECO:0007669"/>
    <property type="project" value="UniProtKB-KW"/>
</dbReference>
<proteinExistence type="inferred from homology"/>
<keyword evidence="8 11" id="KW-0378">Hydrolase</keyword>
<protein>
    <recommendedName>
        <fullName evidence="11 12">Ribonuclease M5</fullName>
        <ecNumber evidence="11 12">3.1.26.8</ecNumber>
    </recommendedName>
    <alternativeName>
        <fullName evidence="11">RNase M5</fullName>
    </alternativeName>
    <alternativeName>
        <fullName evidence="11">Ribosomal RNA terminal maturase M5</fullName>
    </alternativeName>
</protein>
<dbReference type="InterPro" id="IPR025156">
    <property type="entry name" value="RNase_M5_C"/>
</dbReference>
<evidence type="ECO:0000313" key="14">
    <source>
        <dbReference type="EMBL" id="KXB63206.1"/>
    </source>
</evidence>
<keyword evidence="3 11" id="KW-0698">rRNA processing</keyword>
<dbReference type="FunFam" id="3.40.1360.10:FF:000006">
    <property type="entry name" value="Ribonuclease M5"/>
    <property type="match status" value="1"/>
</dbReference>
<dbReference type="EC" id="3.1.26.8" evidence="11 12"/>
<evidence type="ECO:0000259" key="13">
    <source>
        <dbReference type="PROSITE" id="PS50880"/>
    </source>
</evidence>
<evidence type="ECO:0000256" key="11">
    <source>
        <dbReference type="HAMAP-Rule" id="MF_01469"/>
    </source>
</evidence>
<keyword evidence="4 11" id="KW-0540">Nuclease</keyword>
<dbReference type="Pfam" id="PF01751">
    <property type="entry name" value="Toprim"/>
    <property type="match status" value="1"/>
</dbReference>
<feature type="domain" description="Toprim" evidence="13">
    <location>
        <begin position="12"/>
        <end position="103"/>
    </location>
</feature>
<keyword evidence="2 11" id="KW-0690">Ribosome biogenesis</keyword>
<dbReference type="STRING" id="1379.HMPREF3186_00237"/>
<dbReference type="Proteomes" id="UP000070355">
    <property type="component" value="Unassembled WGS sequence"/>
</dbReference>
<keyword evidence="1 11" id="KW-0963">Cytoplasm</keyword>
<accession>A0A134A673</accession>
<keyword evidence="9" id="KW-0460">Magnesium</keyword>
<evidence type="ECO:0000256" key="3">
    <source>
        <dbReference type="ARBA" id="ARBA00022552"/>
    </source>
</evidence>
<comment type="subcellular location">
    <subcellularLocation>
        <location evidence="11">Cytoplasm</location>
    </subcellularLocation>
</comment>
<dbReference type="InterPro" id="IPR034141">
    <property type="entry name" value="TOPRIM_RNase_M5-like"/>
</dbReference>
<gene>
    <name evidence="11" type="primary">rnmV</name>
    <name evidence="14" type="ORF">HMPREF3186_00237</name>
</gene>
<evidence type="ECO:0000313" key="15">
    <source>
        <dbReference type="Proteomes" id="UP000070355"/>
    </source>
</evidence>
<evidence type="ECO:0000256" key="4">
    <source>
        <dbReference type="ARBA" id="ARBA00022722"/>
    </source>
</evidence>
<keyword evidence="7 11" id="KW-0255">Endonuclease</keyword>
<dbReference type="PATRIC" id="fig|1379.3.peg.232"/>
<evidence type="ECO:0000256" key="12">
    <source>
        <dbReference type="NCBIfam" id="TIGR00334"/>
    </source>
</evidence>